<evidence type="ECO:0000256" key="4">
    <source>
        <dbReference type="ARBA" id="ARBA00022679"/>
    </source>
</evidence>
<dbReference type="Gene3D" id="1.10.3090.10">
    <property type="entry name" value="cca-adding enzyme, domain 2"/>
    <property type="match status" value="1"/>
</dbReference>
<dbReference type="GO" id="GO:0000049">
    <property type="term" value="F:tRNA binding"/>
    <property type="evidence" value="ECO:0007669"/>
    <property type="project" value="UniProtKB-KW"/>
</dbReference>
<gene>
    <name evidence="13" type="ORF">EV03_1285</name>
</gene>
<keyword evidence="9" id="KW-0460">Magnesium</keyword>
<organism evidence="13 14">
    <name type="scientific">Prochlorococcus marinus str. PAC1</name>
    <dbReference type="NCBI Taxonomy" id="59924"/>
    <lineage>
        <taxon>Bacteria</taxon>
        <taxon>Bacillati</taxon>
        <taxon>Cyanobacteriota</taxon>
        <taxon>Cyanophyceae</taxon>
        <taxon>Synechococcales</taxon>
        <taxon>Prochlorococcaceae</taxon>
        <taxon>Prochlorococcus</taxon>
    </lineage>
</organism>
<name>A0A0A2C1X2_PROMR</name>
<dbReference type="EMBL" id="JNAX01000012">
    <property type="protein sequence ID" value="KGG20323.1"/>
    <property type="molecule type" value="Genomic_DNA"/>
</dbReference>
<feature type="domain" description="Poly A polymerase head" evidence="12">
    <location>
        <begin position="38"/>
        <end position="168"/>
    </location>
</feature>
<dbReference type="InterPro" id="IPR052390">
    <property type="entry name" value="tRNA_nt/polyA_polymerase"/>
</dbReference>
<keyword evidence="10 11" id="KW-0694">RNA-binding</keyword>
<keyword evidence="3" id="KW-0820">tRNA-binding</keyword>
<dbReference type="AlphaFoldDB" id="A0A0A2C1X2"/>
<dbReference type="GO" id="GO:0046872">
    <property type="term" value="F:metal ion binding"/>
    <property type="evidence" value="ECO:0007669"/>
    <property type="project" value="UniProtKB-KW"/>
</dbReference>
<comment type="similarity">
    <text evidence="2 11">Belongs to the tRNA nucleotidyltransferase/poly(A) polymerase family.</text>
</comment>
<evidence type="ECO:0000256" key="1">
    <source>
        <dbReference type="ARBA" id="ARBA00001946"/>
    </source>
</evidence>
<keyword evidence="8" id="KW-0547">Nucleotide-binding</keyword>
<reference evidence="14" key="1">
    <citation type="journal article" date="2014" name="Sci. Data">
        <title>Genomes of diverse isolates of the marine cyanobacterium Prochlorococcus.</title>
        <authorList>
            <person name="Biller S."/>
            <person name="Berube P."/>
            <person name="Thompson J."/>
            <person name="Kelly L."/>
            <person name="Roggensack S."/>
            <person name="Awad L."/>
            <person name="Roache-Johnson K."/>
            <person name="Ding H."/>
            <person name="Giovannoni S.J."/>
            <person name="Moore L.R."/>
            <person name="Chisholm S.W."/>
        </authorList>
    </citation>
    <scope>NUCLEOTIDE SEQUENCE [LARGE SCALE GENOMIC DNA]</scope>
    <source>
        <strain evidence="14">PAC1</strain>
    </source>
</reference>
<dbReference type="SUPFAM" id="SSF81301">
    <property type="entry name" value="Nucleotidyltransferase"/>
    <property type="match status" value="1"/>
</dbReference>
<dbReference type="InterPro" id="IPR002646">
    <property type="entry name" value="PolA_pol_head_dom"/>
</dbReference>
<evidence type="ECO:0000256" key="8">
    <source>
        <dbReference type="ARBA" id="ARBA00022741"/>
    </source>
</evidence>
<dbReference type="GO" id="GO:0000166">
    <property type="term" value="F:nucleotide binding"/>
    <property type="evidence" value="ECO:0007669"/>
    <property type="project" value="UniProtKB-KW"/>
</dbReference>
<evidence type="ECO:0000313" key="14">
    <source>
        <dbReference type="Proteomes" id="UP000030392"/>
    </source>
</evidence>
<dbReference type="GO" id="GO:0004810">
    <property type="term" value="F:CCA tRNA nucleotidyltransferase activity"/>
    <property type="evidence" value="ECO:0007669"/>
    <property type="project" value="UniProtKB-EC"/>
</dbReference>
<comment type="caution">
    <text evidence="13">The sequence shown here is derived from an EMBL/GenBank/DDBJ whole genome shotgun (WGS) entry which is preliminary data.</text>
</comment>
<evidence type="ECO:0000313" key="13">
    <source>
        <dbReference type="EMBL" id="KGG20323.1"/>
    </source>
</evidence>
<keyword evidence="7" id="KW-0479">Metal-binding</keyword>
<evidence type="ECO:0000256" key="2">
    <source>
        <dbReference type="ARBA" id="ARBA00007265"/>
    </source>
</evidence>
<dbReference type="Proteomes" id="UP000030392">
    <property type="component" value="Unassembled WGS sequence"/>
</dbReference>
<protein>
    <submittedName>
        <fullName evidence="13">tRNA nucleotidyltransferase</fullName>
        <ecNumber evidence="13">2.7.7.72</ecNumber>
    </submittedName>
</protein>
<proteinExistence type="inferred from homology"/>
<keyword evidence="4 11" id="KW-0808">Transferase</keyword>
<evidence type="ECO:0000256" key="10">
    <source>
        <dbReference type="ARBA" id="ARBA00022884"/>
    </source>
</evidence>
<keyword evidence="6 13" id="KW-0548">Nucleotidyltransferase</keyword>
<dbReference type="Gene3D" id="3.30.460.10">
    <property type="entry name" value="Beta Polymerase, domain 2"/>
    <property type="match status" value="1"/>
</dbReference>
<evidence type="ECO:0000256" key="7">
    <source>
        <dbReference type="ARBA" id="ARBA00022723"/>
    </source>
</evidence>
<evidence type="ECO:0000259" key="12">
    <source>
        <dbReference type="Pfam" id="PF01743"/>
    </source>
</evidence>
<evidence type="ECO:0000256" key="5">
    <source>
        <dbReference type="ARBA" id="ARBA00022694"/>
    </source>
</evidence>
<dbReference type="GO" id="GO:0008033">
    <property type="term" value="P:tRNA processing"/>
    <property type="evidence" value="ECO:0007669"/>
    <property type="project" value="UniProtKB-KW"/>
</dbReference>
<comment type="cofactor">
    <cofactor evidence="1">
        <name>Mg(2+)</name>
        <dbReference type="ChEBI" id="CHEBI:18420"/>
    </cofactor>
</comment>
<evidence type="ECO:0000256" key="9">
    <source>
        <dbReference type="ARBA" id="ARBA00022842"/>
    </source>
</evidence>
<dbReference type="CDD" id="cd05398">
    <property type="entry name" value="NT_ClassII-CCAase"/>
    <property type="match status" value="1"/>
</dbReference>
<dbReference type="SUPFAM" id="SSF81891">
    <property type="entry name" value="Poly A polymerase C-terminal region-like"/>
    <property type="match status" value="1"/>
</dbReference>
<evidence type="ECO:0000256" key="11">
    <source>
        <dbReference type="RuleBase" id="RU003953"/>
    </source>
</evidence>
<dbReference type="PANTHER" id="PTHR47788:SF1">
    <property type="entry name" value="A-ADDING TRNA NUCLEOTIDYLTRANSFERASE"/>
    <property type="match status" value="1"/>
</dbReference>
<dbReference type="RefSeq" id="WP_036906258.1">
    <property type="nucleotide sequence ID" value="NZ_CP138967.1"/>
</dbReference>
<accession>A0A0A2C1X2</accession>
<dbReference type="Pfam" id="PF01743">
    <property type="entry name" value="PolyA_pol"/>
    <property type="match status" value="1"/>
</dbReference>
<evidence type="ECO:0000256" key="6">
    <source>
        <dbReference type="ARBA" id="ARBA00022695"/>
    </source>
</evidence>
<evidence type="ECO:0000256" key="3">
    <source>
        <dbReference type="ARBA" id="ARBA00022555"/>
    </source>
</evidence>
<sequence length="418" mass="47959">MELFDKSTIEKEIKELPSGILTIILEAACSVNITSIAIVGGVVRDLIKKSKNQDYEIIFNDLDLIIEGETSKYIKELQKILGAERVKVIRDNRNYKTSEVIINGIKVDIASARKETYPIPGENPIVELSTIKKDLIRRDFNINAMAIELKDNRLIDLFSGSDAIENMKMDFLHKSSVLDDPTRVIRASRYSAKLDFDLSNQALKQIKDTINLWPWNWHIGDNTDLAPSALSIRLKMELELLLEAKYWKNALKNLQVCGGLKIVDSKLQNDPRLIEKICIAKKSNIEPLTSLVYESKNPISLSKRLHLDQQQKEIIEGGCQLKKYLEDLTANDLYKNWTPSKWTTNLEKININESSFMLEICRDNPLKEYLKSWLFNWKNIESPIKGDDLIAKGWEPGPEIGIEIKRQRMKLIDENIAF</sequence>
<dbReference type="InterPro" id="IPR043519">
    <property type="entry name" value="NT_sf"/>
</dbReference>
<dbReference type="PANTHER" id="PTHR47788">
    <property type="entry name" value="POLYA POLYMERASE"/>
    <property type="match status" value="1"/>
</dbReference>
<keyword evidence="5" id="KW-0819">tRNA processing</keyword>
<dbReference type="EC" id="2.7.7.72" evidence="13"/>